<reference evidence="1" key="1">
    <citation type="submission" date="2020-06" db="EMBL/GenBank/DDBJ databases">
        <authorList>
            <consortium name="Plant Systems Biology data submission"/>
        </authorList>
    </citation>
    <scope>NUCLEOTIDE SEQUENCE</scope>
    <source>
        <strain evidence="1">D6</strain>
    </source>
</reference>
<evidence type="ECO:0000313" key="1">
    <source>
        <dbReference type="EMBL" id="CAB9510562.1"/>
    </source>
</evidence>
<gene>
    <name evidence="1" type="ORF">SEMRO_442_G143811.1</name>
</gene>
<dbReference type="Proteomes" id="UP001153069">
    <property type="component" value="Unassembled WGS sequence"/>
</dbReference>
<organism evidence="1 2">
    <name type="scientific">Seminavis robusta</name>
    <dbReference type="NCBI Taxonomy" id="568900"/>
    <lineage>
        <taxon>Eukaryota</taxon>
        <taxon>Sar</taxon>
        <taxon>Stramenopiles</taxon>
        <taxon>Ochrophyta</taxon>
        <taxon>Bacillariophyta</taxon>
        <taxon>Bacillariophyceae</taxon>
        <taxon>Bacillariophycidae</taxon>
        <taxon>Naviculales</taxon>
        <taxon>Naviculaceae</taxon>
        <taxon>Seminavis</taxon>
    </lineage>
</organism>
<proteinExistence type="predicted"/>
<protein>
    <submittedName>
        <fullName evidence="1">Uncharacterized protein</fullName>
    </submittedName>
</protein>
<sequence>MVSELFQTKFVQHLPSTYRYVMLVFLLQRRLSGNRTFAADIEEGSVNWLEQIIESSCMTRFAGRYKRCNLLTVHVILCVRNEVCIVEEPPTRYACLLIFLLVLFFGQVASLGPSLPALACNGQLVISG</sequence>
<name>A0A9N8DXI4_9STRA</name>
<evidence type="ECO:0000313" key="2">
    <source>
        <dbReference type="Proteomes" id="UP001153069"/>
    </source>
</evidence>
<keyword evidence="2" id="KW-1185">Reference proteome</keyword>
<dbReference type="AlphaFoldDB" id="A0A9N8DXI4"/>
<accession>A0A9N8DXI4</accession>
<comment type="caution">
    <text evidence="1">The sequence shown here is derived from an EMBL/GenBank/DDBJ whole genome shotgun (WGS) entry which is preliminary data.</text>
</comment>
<dbReference type="EMBL" id="CAICTM010000441">
    <property type="protein sequence ID" value="CAB9510562.1"/>
    <property type="molecule type" value="Genomic_DNA"/>
</dbReference>